<reference evidence="8" key="1">
    <citation type="submission" date="2021-02" db="EMBL/GenBank/DDBJ databases">
        <authorList>
            <person name="Dougan E. K."/>
            <person name="Rhodes N."/>
            <person name="Thang M."/>
            <person name="Chan C."/>
        </authorList>
    </citation>
    <scope>NUCLEOTIDE SEQUENCE</scope>
</reference>
<evidence type="ECO:0000256" key="3">
    <source>
        <dbReference type="ARBA" id="ARBA00022741"/>
    </source>
</evidence>
<dbReference type="Gene3D" id="1.10.510.10">
    <property type="entry name" value="Transferase(Phosphotransferase) domain 1"/>
    <property type="match status" value="1"/>
</dbReference>
<evidence type="ECO:0000256" key="2">
    <source>
        <dbReference type="ARBA" id="ARBA00022679"/>
    </source>
</evidence>
<feature type="domain" description="Protein kinase" evidence="7">
    <location>
        <begin position="703"/>
        <end position="968"/>
    </location>
</feature>
<dbReference type="InterPro" id="IPR000719">
    <property type="entry name" value="Prot_kinase_dom"/>
</dbReference>
<dbReference type="Pfam" id="PF07714">
    <property type="entry name" value="PK_Tyr_Ser-Thr"/>
    <property type="match status" value="1"/>
</dbReference>
<dbReference type="SUPFAM" id="SSF56112">
    <property type="entry name" value="Protein kinase-like (PK-like)"/>
    <property type="match status" value="1"/>
</dbReference>
<keyword evidence="5" id="KW-0067">ATP-binding</keyword>
<protein>
    <recommendedName>
        <fullName evidence="7">Protein kinase domain-containing protein</fullName>
    </recommendedName>
</protein>
<evidence type="ECO:0000256" key="1">
    <source>
        <dbReference type="ARBA" id="ARBA00006336"/>
    </source>
</evidence>
<evidence type="ECO:0000313" key="9">
    <source>
        <dbReference type="Proteomes" id="UP000626109"/>
    </source>
</evidence>
<evidence type="ECO:0000313" key="8">
    <source>
        <dbReference type="EMBL" id="CAE8682900.1"/>
    </source>
</evidence>
<sequence>MQPDLLKAISTETRAAFLEAVRICIEGARKGGWLIIFTGLRFPPGYDGVSARHRLYGSFRRLNEKVGDKQAHWFMEGYAGAEIEPLLAPQEGDAVVWRQQHLPATELLDILRERGITKVSVSGLKAGYAVQATCQALCDEGLLVQVIPECVQDDVPERLAAMLSHLLPIYAEVISLPDWLDELGLDVSDVRDITEPITGQDKAGSEKLFYVTDCKRGFHGPRFCAYLLERPNWVAFPAQKWFQDERWQEFYCPLGKKIVDFADEPQFSCIAMYLKGRDWLEDKTKVMEIAQFCMPETFILEKGKWIGKAPLPDNEVPNAPWFVKEANRNWGASVMCCLRPSQCVDLTKPDSTYVVQQHVPDPCTGDAQWDLYTYSDGYLSISPNKWTPEDLSAETQVTILRSERISNIQGWSAWPKAYPKCKACVAKAINNAVQESNGFEIFSADFMVDTKGEVWLFEFNMSPVLKDEGDSPTVNDSALIRDALSIVLPWEQSSPGLWDFAGRLPPQALLGKGIPRLPNGKLAMTLTPRGEWHDGPAMARFGLEAEENPDLGRTVSSSSSSTRRLVRGKVSLTSDELLSADRPGTGQSGQAAVKDPRPLWLQHDDRAMAASRERDSRLPSRMRPDAAEPPRSGLGGSRARPNDLRNISDRGSEMDDPILAGPDDARKVKRLQQEIQRLSQRMAESEIYSAKDDELPKFTLEEVEIGCQIAQGGFSSVHNAQWQCTPCALKKIFDPVLTEELKSEFENEVRMLRRLRHPNVVTLMAVCRKPPALSVLTEYVSGGSLFMVLHDPLHSRPRGAPDCEPGVLLPVLNQAAAALAYIHAMLVVHRDIKSQNVLLTEGRRPTAKLCDFGLARMRSELCTGSMQYAGTAPYMAPELFAKKKYDETVDVFAFGTMTWEVVSTEIPHANLDPSDIAHRVQTKDAAGLTIVHSWPKSFKALLRSSLAVQPEKRPSMVEFTRQLAEIILEFPAADP</sequence>
<dbReference type="GO" id="GO:0005524">
    <property type="term" value="F:ATP binding"/>
    <property type="evidence" value="ECO:0007669"/>
    <property type="project" value="UniProtKB-KW"/>
</dbReference>
<keyword evidence="2" id="KW-0808">Transferase</keyword>
<dbReference type="SMART" id="SM00220">
    <property type="entry name" value="S_TKc"/>
    <property type="match status" value="1"/>
</dbReference>
<name>A0A813JL43_POLGL</name>
<dbReference type="InterPro" id="IPR001245">
    <property type="entry name" value="Ser-Thr/Tyr_kinase_cat_dom"/>
</dbReference>
<evidence type="ECO:0000256" key="6">
    <source>
        <dbReference type="SAM" id="MobiDB-lite"/>
    </source>
</evidence>
<feature type="compositionally biased region" description="Basic and acidic residues" evidence="6">
    <location>
        <begin position="640"/>
        <end position="653"/>
    </location>
</feature>
<dbReference type="Pfam" id="PF00857">
    <property type="entry name" value="Isochorismatase"/>
    <property type="match status" value="1"/>
</dbReference>
<dbReference type="Pfam" id="PF03133">
    <property type="entry name" value="TTL"/>
    <property type="match status" value="1"/>
</dbReference>
<comment type="caution">
    <text evidence="8">The sequence shown here is derived from an EMBL/GenBank/DDBJ whole genome shotgun (WGS) entry which is preliminary data.</text>
</comment>
<dbReference type="Gene3D" id="3.30.470.20">
    <property type="entry name" value="ATP-grasp fold, B domain"/>
    <property type="match status" value="1"/>
</dbReference>
<dbReference type="EMBL" id="CAJNNW010026127">
    <property type="protein sequence ID" value="CAE8682900.1"/>
    <property type="molecule type" value="Genomic_DNA"/>
</dbReference>
<dbReference type="PROSITE" id="PS50011">
    <property type="entry name" value="PROTEIN_KINASE_DOM"/>
    <property type="match status" value="1"/>
</dbReference>
<dbReference type="PANTHER" id="PTHR44329:SF288">
    <property type="entry name" value="MITOGEN-ACTIVATED PROTEIN KINASE KINASE KINASE 20"/>
    <property type="match status" value="1"/>
</dbReference>
<keyword evidence="3" id="KW-0547">Nucleotide-binding</keyword>
<keyword evidence="4" id="KW-0418">Kinase</keyword>
<dbReference type="InterPro" id="IPR051681">
    <property type="entry name" value="Ser/Thr_Kinases-Pseudokinases"/>
</dbReference>
<gene>
    <name evidence="8" type="ORF">PGLA2088_LOCUS23168</name>
</gene>
<dbReference type="InterPro" id="IPR000868">
    <property type="entry name" value="Isochorismatase-like_dom"/>
</dbReference>
<evidence type="ECO:0000256" key="4">
    <source>
        <dbReference type="ARBA" id="ARBA00022777"/>
    </source>
</evidence>
<dbReference type="InterPro" id="IPR036380">
    <property type="entry name" value="Isochorismatase-like_sf"/>
</dbReference>
<organism evidence="8 9">
    <name type="scientific">Polarella glacialis</name>
    <name type="common">Dinoflagellate</name>
    <dbReference type="NCBI Taxonomy" id="89957"/>
    <lineage>
        <taxon>Eukaryota</taxon>
        <taxon>Sar</taxon>
        <taxon>Alveolata</taxon>
        <taxon>Dinophyceae</taxon>
        <taxon>Suessiales</taxon>
        <taxon>Suessiaceae</taxon>
        <taxon>Polarella</taxon>
    </lineage>
</organism>
<accession>A0A813JL43</accession>
<dbReference type="SUPFAM" id="SSF52499">
    <property type="entry name" value="Isochorismatase-like hydrolases"/>
    <property type="match status" value="1"/>
</dbReference>
<dbReference type="Gene3D" id="3.30.200.20">
    <property type="entry name" value="Phosphorylase Kinase, domain 1"/>
    <property type="match status" value="1"/>
</dbReference>
<dbReference type="SUPFAM" id="SSF56059">
    <property type="entry name" value="Glutathione synthetase ATP-binding domain-like"/>
    <property type="match status" value="1"/>
</dbReference>
<evidence type="ECO:0000256" key="5">
    <source>
        <dbReference type="ARBA" id="ARBA00022840"/>
    </source>
</evidence>
<feature type="compositionally biased region" description="Basic and acidic residues" evidence="6">
    <location>
        <begin position="594"/>
        <end position="628"/>
    </location>
</feature>
<dbReference type="InterPro" id="IPR008271">
    <property type="entry name" value="Ser/Thr_kinase_AS"/>
</dbReference>
<dbReference type="Gene3D" id="3.40.50.850">
    <property type="entry name" value="Isochorismatase-like"/>
    <property type="match status" value="1"/>
</dbReference>
<evidence type="ECO:0000259" key="7">
    <source>
        <dbReference type="PROSITE" id="PS50011"/>
    </source>
</evidence>
<proteinExistence type="inferred from homology"/>
<feature type="region of interest" description="Disordered" evidence="6">
    <location>
        <begin position="544"/>
        <end position="662"/>
    </location>
</feature>
<feature type="compositionally biased region" description="Low complexity" evidence="6">
    <location>
        <begin position="551"/>
        <end position="563"/>
    </location>
</feature>
<dbReference type="Proteomes" id="UP000626109">
    <property type="component" value="Unassembled WGS sequence"/>
</dbReference>
<dbReference type="InterPro" id="IPR011009">
    <property type="entry name" value="Kinase-like_dom_sf"/>
</dbReference>
<dbReference type="PANTHER" id="PTHR44329">
    <property type="entry name" value="SERINE/THREONINE-PROTEIN KINASE TNNI3K-RELATED"/>
    <property type="match status" value="1"/>
</dbReference>
<dbReference type="InterPro" id="IPR004344">
    <property type="entry name" value="TTL/TTLL_fam"/>
</dbReference>
<dbReference type="GO" id="GO:0004674">
    <property type="term" value="F:protein serine/threonine kinase activity"/>
    <property type="evidence" value="ECO:0007669"/>
    <property type="project" value="TreeGrafter"/>
</dbReference>
<dbReference type="AlphaFoldDB" id="A0A813JL43"/>
<comment type="similarity">
    <text evidence="1">Belongs to the isochorismatase family.</text>
</comment>
<dbReference type="PROSITE" id="PS00108">
    <property type="entry name" value="PROTEIN_KINASE_ST"/>
    <property type="match status" value="1"/>
</dbReference>